<geneLocation type="plasmid" evidence="3 4">
    <name>Cy782202</name>
</geneLocation>
<reference evidence="4" key="1">
    <citation type="journal article" date="2011" name="MBio">
        <title>Novel metabolic attributes of the genus Cyanothece, comprising a group of unicellular nitrogen-fixing Cyanobacteria.</title>
        <authorList>
            <person name="Bandyopadhyay A."/>
            <person name="Elvitigala T."/>
            <person name="Welsh E."/>
            <person name="Stockel J."/>
            <person name="Liberton M."/>
            <person name="Min H."/>
            <person name="Sherman L.A."/>
            <person name="Pakrasi H.B."/>
        </authorList>
    </citation>
    <scope>NUCLEOTIDE SEQUENCE [LARGE SCALE GENOMIC DNA]</scope>
    <source>
        <strain evidence="4">PCC 7822</strain>
        <plasmid evidence="4">Cy782202</plasmid>
    </source>
</reference>
<feature type="chain" id="PRO_5003141377" description="Ice-binding protein C-terminal domain-containing protein" evidence="1">
    <location>
        <begin position="24"/>
        <end position="290"/>
    </location>
</feature>
<evidence type="ECO:0000259" key="2">
    <source>
        <dbReference type="Pfam" id="PF07589"/>
    </source>
</evidence>
<dbReference type="Pfam" id="PF07589">
    <property type="entry name" value="PEP-CTERM"/>
    <property type="match status" value="1"/>
</dbReference>
<dbReference type="EMBL" id="CP002200">
    <property type="protein sequence ID" value="ADN18048.1"/>
    <property type="molecule type" value="Genomic_DNA"/>
</dbReference>
<evidence type="ECO:0000256" key="1">
    <source>
        <dbReference type="SAM" id="SignalP"/>
    </source>
</evidence>
<evidence type="ECO:0000313" key="4">
    <source>
        <dbReference type="Proteomes" id="UP000008206"/>
    </source>
</evidence>
<organism evidence="3 4">
    <name type="scientific">Gloeothece verrucosa (strain PCC 7822)</name>
    <name type="common">Cyanothece sp. (strain PCC 7822)</name>
    <dbReference type="NCBI Taxonomy" id="497965"/>
    <lineage>
        <taxon>Bacteria</taxon>
        <taxon>Bacillati</taxon>
        <taxon>Cyanobacteriota</taxon>
        <taxon>Cyanophyceae</taxon>
        <taxon>Oscillatoriophycideae</taxon>
        <taxon>Chroococcales</taxon>
        <taxon>Aphanothecaceae</taxon>
        <taxon>Gloeothece</taxon>
        <taxon>Gloeothece verrucosa</taxon>
    </lineage>
</organism>
<evidence type="ECO:0000313" key="3">
    <source>
        <dbReference type="EMBL" id="ADN18048.1"/>
    </source>
</evidence>
<dbReference type="NCBIfam" id="TIGR02595">
    <property type="entry name" value="PEP_CTERM"/>
    <property type="match status" value="1"/>
</dbReference>
<dbReference type="RefSeq" id="WP_013334797.1">
    <property type="nucleotide sequence ID" value="NC_014534.1"/>
</dbReference>
<dbReference type="KEGG" id="cyj:Cyan7822_6247"/>
<dbReference type="HOGENOM" id="CLU_942822_0_0_3"/>
<gene>
    <name evidence="3" type="ordered locus">Cyan7822_6247</name>
</gene>
<feature type="signal peptide" evidence="1">
    <location>
        <begin position="1"/>
        <end position="23"/>
    </location>
</feature>
<dbReference type="NCBIfam" id="NF038130">
    <property type="entry name" value="PEP_NF038130"/>
    <property type="match status" value="1"/>
</dbReference>
<protein>
    <recommendedName>
        <fullName evidence="2">Ice-binding protein C-terminal domain-containing protein</fullName>
    </recommendedName>
</protein>
<feature type="domain" description="Ice-binding protein C-terminal" evidence="2">
    <location>
        <begin position="264"/>
        <end position="288"/>
    </location>
</feature>
<keyword evidence="3" id="KW-0614">Plasmid</keyword>
<proteinExistence type="predicted"/>
<sequence>MQKCLINILSGFSLVFFNSSAFAGSLTGATIGGTAPNDYLVFGVSGTQTLPIAKTSANIASVLDGAAATPTGNVELAASSEQTNFDFSKNTTLMGTIGGKSLILSSLTATDWFGATLNNAYGANNLANKWFNDFITKAGYGLFVGTSQAANMYNNFRADGGFLATSDPNISYVNQDDTTGVINIGLAGYINLKVAYANNPKFASFATLLPNGFQASEVVKYTYNGETNFLYGFQATNSGLNDGFGGHTGNFEVTINGIPPTATSIPEPSSIAGLMTLGLLGTTLIKRKKV</sequence>
<dbReference type="Proteomes" id="UP000008206">
    <property type="component" value="Plasmid Cy782202"/>
</dbReference>
<accession>E0UM68</accession>
<keyword evidence="1" id="KW-0732">Signal</keyword>
<dbReference type="InterPro" id="IPR013424">
    <property type="entry name" value="Ice-binding_C"/>
</dbReference>
<name>E0UM68_GLOV7</name>
<dbReference type="OrthoDB" id="480511at2"/>
<keyword evidence="4" id="KW-1185">Reference proteome</keyword>
<dbReference type="AlphaFoldDB" id="E0UM68"/>